<name>A0ABU0R9K7_9MICO</name>
<proteinExistence type="predicted"/>
<protein>
    <submittedName>
        <fullName evidence="2">Uncharacterized protein</fullName>
    </submittedName>
</protein>
<organism evidence="2 3">
    <name type="scientific">Agromyces ramosus</name>
    <dbReference type="NCBI Taxonomy" id="33879"/>
    <lineage>
        <taxon>Bacteria</taxon>
        <taxon>Bacillati</taxon>
        <taxon>Actinomycetota</taxon>
        <taxon>Actinomycetes</taxon>
        <taxon>Micrococcales</taxon>
        <taxon>Microbacteriaceae</taxon>
        <taxon>Agromyces</taxon>
    </lineage>
</organism>
<dbReference type="Proteomes" id="UP001239083">
    <property type="component" value="Unassembled WGS sequence"/>
</dbReference>
<dbReference type="EMBL" id="JAUSYY010000001">
    <property type="protein sequence ID" value="MDQ0894412.1"/>
    <property type="molecule type" value="Genomic_DNA"/>
</dbReference>
<sequence length="100" mass="11091">MARDDRPRWHPFFAAEERTPGTWTLVDSTGRDYGMVRIVRIGDQVGYVGELRGEPVGRYLTFRAALEAVHAVFIRAHAPGGFAPSPWPSTQKSAPPTIRG</sequence>
<accession>A0ABU0R9K7</accession>
<evidence type="ECO:0000313" key="3">
    <source>
        <dbReference type="Proteomes" id="UP001239083"/>
    </source>
</evidence>
<evidence type="ECO:0000313" key="2">
    <source>
        <dbReference type="EMBL" id="MDQ0894412.1"/>
    </source>
</evidence>
<reference evidence="2 3" key="1">
    <citation type="submission" date="2023-07" db="EMBL/GenBank/DDBJ databases">
        <title>Comparative genomics of wheat-associated soil bacteria to identify genetic determinants of phenazine resistance.</title>
        <authorList>
            <person name="Mouncey N."/>
        </authorList>
    </citation>
    <scope>NUCLEOTIDE SEQUENCE [LARGE SCALE GENOMIC DNA]</scope>
    <source>
        <strain evidence="2 3">V3I3</strain>
    </source>
</reference>
<dbReference type="RefSeq" id="WP_307041639.1">
    <property type="nucleotide sequence ID" value="NZ_JAUSYY010000001.1"/>
</dbReference>
<gene>
    <name evidence="2" type="ORF">QFZ26_001967</name>
</gene>
<feature type="region of interest" description="Disordered" evidence="1">
    <location>
        <begin position="79"/>
        <end position="100"/>
    </location>
</feature>
<comment type="caution">
    <text evidence="2">The sequence shown here is derived from an EMBL/GenBank/DDBJ whole genome shotgun (WGS) entry which is preliminary data.</text>
</comment>
<keyword evidence="3" id="KW-1185">Reference proteome</keyword>
<evidence type="ECO:0000256" key="1">
    <source>
        <dbReference type="SAM" id="MobiDB-lite"/>
    </source>
</evidence>